<keyword evidence="1" id="KW-0812">Transmembrane</keyword>
<evidence type="ECO:0000313" key="2">
    <source>
        <dbReference type="EMBL" id="KAK9152758.1"/>
    </source>
</evidence>
<dbReference type="PANTHER" id="PTHR36339">
    <property type="entry name" value="F23A5.5"/>
    <property type="match status" value="1"/>
</dbReference>
<keyword evidence="1" id="KW-1133">Transmembrane helix</keyword>
<evidence type="ECO:0000313" key="3">
    <source>
        <dbReference type="Proteomes" id="UP001417504"/>
    </source>
</evidence>
<organism evidence="2 3">
    <name type="scientific">Stephania japonica</name>
    <dbReference type="NCBI Taxonomy" id="461633"/>
    <lineage>
        <taxon>Eukaryota</taxon>
        <taxon>Viridiplantae</taxon>
        <taxon>Streptophyta</taxon>
        <taxon>Embryophyta</taxon>
        <taxon>Tracheophyta</taxon>
        <taxon>Spermatophyta</taxon>
        <taxon>Magnoliopsida</taxon>
        <taxon>Ranunculales</taxon>
        <taxon>Menispermaceae</taxon>
        <taxon>Menispermoideae</taxon>
        <taxon>Cissampelideae</taxon>
        <taxon>Stephania</taxon>
    </lineage>
</organism>
<dbReference type="EMBL" id="JBBNAE010000001">
    <property type="protein sequence ID" value="KAK9152758.1"/>
    <property type="molecule type" value="Genomic_DNA"/>
</dbReference>
<dbReference type="PANTHER" id="PTHR36339:SF2">
    <property type="entry name" value="F23A5.5"/>
    <property type="match status" value="1"/>
</dbReference>
<comment type="caution">
    <text evidence="2">The sequence shown here is derived from an EMBL/GenBank/DDBJ whole genome shotgun (WGS) entry which is preliminary data.</text>
</comment>
<name>A0AAP0KHL5_9MAGN</name>
<sequence length="122" mass="14280">MRGFPIVGRWRIFMSTRLSRRSRPLCTETTKNSSNKGNGVEKASTNEIDVYKQLENLDFITATKILFTEPPKKKKFGLDFHLVQLFFACMPSLAVYLVAQYARYEIRKMEAVIIFPFFWKKS</sequence>
<dbReference type="AlphaFoldDB" id="A0AAP0KHL5"/>
<protein>
    <submittedName>
        <fullName evidence="2">Uncharacterized protein</fullName>
    </submittedName>
</protein>
<reference evidence="2 3" key="1">
    <citation type="submission" date="2024-01" db="EMBL/GenBank/DDBJ databases">
        <title>Genome assemblies of Stephania.</title>
        <authorList>
            <person name="Yang L."/>
        </authorList>
    </citation>
    <scope>NUCLEOTIDE SEQUENCE [LARGE SCALE GENOMIC DNA]</scope>
    <source>
        <strain evidence="2">QJT</strain>
        <tissue evidence="2">Leaf</tissue>
    </source>
</reference>
<keyword evidence="3" id="KW-1185">Reference proteome</keyword>
<feature type="transmembrane region" description="Helical" evidence="1">
    <location>
        <begin position="80"/>
        <end position="99"/>
    </location>
</feature>
<proteinExistence type="predicted"/>
<evidence type="ECO:0000256" key="1">
    <source>
        <dbReference type="SAM" id="Phobius"/>
    </source>
</evidence>
<dbReference type="Proteomes" id="UP001417504">
    <property type="component" value="Unassembled WGS sequence"/>
</dbReference>
<accession>A0AAP0KHL5</accession>
<gene>
    <name evidence="2" type="ORF">Sjap_000238</name>
</gene>
<keyword evidence="1" id="KW-0472">Membrane</keyword>